<dbReference type="GO" id="GO:0016020">
    <property type="term" value="C:membrane"/>
    <property type="evidence" value="ECO:0007669"/>
    <property type="project" value="UniProtKB-SubCell"/>
</dbReference>
<feature type="transmembrane region" description="Helical" evidence="5">
    <location>
        <begin position="257"/>
        <end position="280"/>
    </location>
</feature>
<dbReference type="Pfam" id="PF01740">
    <property type="entry name" value="STAS"/>
    <property type="match status" value="1"/>
</dbReference>
<dbReference type="InterPro" id="IPR001902">
    <property type="entry name" value="SLC26A/SulP_fam"/>
</dbReference>
<dbReference type="EMBL" id="CADEPI010000037">
    <property type="protein sequence ID" value="CAB3368392.1"/>
    <property type="molecule type" value="Genomic_DNA"/>
</dbReference>
<feature type="transmembrane region" description="Helical" evidence="5">
    <location>
        <begin position="173"/>
        <end position="196"/>
    </location>
</feature>
<feature type="transmembrane region" description="Helical" evidence="5">
    <location>
        <begin position="388"/>
        <end position="415"/>
    </location>
</feature>
<dbReference type="OrthoDB" id="288203at2759"/>
<evidence type="ECO:0000313" key="7">
    <source>
        <dbReference type="EMBL" id="CAB3368392.1"/>
    </source>
</evidence>
<gene>
    <name evidence="7" type="ORF">CLODIP_2_CD06799</name>
</gene>
<dbReference type="PANTHER" id="PTHR11814">
    <property type="entry name" value="SULFATE TRANSPORTER"/>
    <property type="match status" value="1"/>
</dbReference>
<evidence type="ECO:0000256" key="3">
    <source>
        <dbReference type="ARBA" id="ARBA00022989"/>
    </source>
</evidence>
<keyword evidence="4 5" id="KW-0472">Membrane</keyword>
<feature type="transmembrane region" description="Helical" evidence="5">
    <location>
        <begin position="86"/>
        <end position="104"/>
    </location>
</feature>
<evidence type="ECO:0000256" key="1">
    <source>
        <dbReference type="ARBA" id="ARBA00004141"/>
    </source>
</evidence>
<feature type="transmembrane region" description="Helical" evidence="5">
    <location>
        <begin position="333"/>
        <end position="350"/>
    </location>
</feature>
<evidence type="ECO:0000256" key="5">
    <source>
        <dbReference type="SAM" id="Phobius"/>
    </source>
</evidence>
<sequence>MQIPQGLAYALLANNPAIIGIYMAVFPVIPYILFGTSRHTSMGTFAVMSLIVGRAVDDYSNNTSFTFPKFDENGIATAVTYKPEEVSANISLLVAMWLLLMYLFRVGSLCALLSDVLVNSFTCGAGIHIFTSQIKSILGVTTTRYSGPFQLVKTYSEILQKLTDSLNDKDAQITIVASMTIASVCITASIVSIYFIKPQFAKLTKVPFPCELIIVIAGVILSGSLDFEAKYALPVVGSIPKGLPQPVFPQIGLSPELLGVSFVAAVVSYTTVMSMALILARGEDYQVGANQELLAMGLGNVVGSCFSCIPFAASLSRSIVSKNVGGKTQLTNLTSLIIIVFILLWVADFFEPLPRAVLASIIVVALRSILLQILDLPSFWRLSRADGILWVTVFLSVVLIDIDYGLLIGFVLSALRVFMQGLKAYACLLGNVHGTDLYLDIQRYKAAFEIPGFKIVHYSGSLNFATRQRLHEIITNLTGVNPQDQLRRRNKNKMLQKPGETDLTGADNFGFENCHGENNRPNCLRKVEVIILDVSGVSTIDPSSAQQFSDIRDEYHDIDIKFLIAGCTAPVYEELRKCKLLVGENALRVYPSVHDAVQIYLHQE</sequence>
<dbReference type="PROSITE" id="PS50801">
    <property type="entry name" value="STAS"/>
    <property type="match status" value="1"/>
</dbReference>
<accession>A0A8S1C8I1</accession>
<reference evidence="7 8" key="1">
    <citation type="submission" date="2020-04" db="EMBL/GenBank/DDBJ databases">
        <authorList>
            <person name="Alioto T."/>
            <person name="Alioto T."/>
            <person name="Gomez Garrido J."/>
        </authorList>
    </citation>
    <scope>NUCLEOTIDE SEQUENCE [LARGE SCALE GENOMIC DNA]</scope>
</reference>
<dbReference type="GO" id="GO:0055085">
    <property type="term" value="P:transmembrane transport"/>
    <property type="evidence" value="ECO:0007669"/>
    <property type="project" value="InterPro"/>
</dbReference>
<dbReference type="SUPFAM" id="SSF52091">
    <property type="entry name" value="SpoIIaa-like"/>
    <property type="match status" value="1"/>
</dbReference>
<dbReference type="AlphaFoldDB" id="A0A8S1C8I1"/>
<name>A0A8S1C8I1_9INSE</name>
<protein>
    <recommendedName>
        <fullName evidence="6">STAS domain-containing protein</fullName>
    </recommendedName>
</protein>
<feature type="transmembrane region" description="Helical" evidence="5">
    <location>
        <begin position="208"/>
        <end position="225"/>
    </location>
</feature>
<proteinExistence type="predicted"/>
<feature type="transmembrane region" description="Helical" evidence="5">
    <location>
        <begin position="7"/>
        <end position="33"/>
    </location>
</feature>
<evidence type="ECO:0000256" key="2">
    <source>
        <dbReference type="ARBA" id="ARBA00022692"/>
    </source>
</evidence>
<keyword evidence="8" id="KW-1185">Reference proteome</keyword>
<evidence type="ECO:0000256" key="4">
    <source>
        <dbReference type="ARBA" id="ARBA00023136"/>
    </source>
</evidence>
<dbReference type="CDD" id="cd07042">
    <property type="entry name" value="STAS_SulP_like_sulfate_transporter"/>
    <property type="match status" value="1"/>
</dbReference>
<dbReference type="InterPro" id="IPR036513">
    <property type="entry name" value="STAS_dom_sf"/>
</dbReference>
<comment type="subcellular location">
    <subcellularLocation>
        <location evidence="1">Membrane</location>
        <topology evidence="1">Multi-pass membrane protein</topology>
    </subcellularLocation>
</comment>
<comment type="caution">
    <text evidence="7">The sequence shown here is derived from an EMBL/GenBank/DDBJ whole genome shotgun (WGS) entry which is preliminary data.</text>
</comment>
<keyword evidence="3 5" id="KW-1133">Transmembrane helix</keyword>
<feature type="transmembrane region" description="Helical" evidence="5">
    <location>
        <begin position="292"/>
        <end position="313"/>
    </location>
</feature>
<keyword evidence="2 5" id="KW-0812">Transmembrane</keyword>
<feature type="transmembrane region" description="Helical" evidence="5">
    <location>
        <begin position="357"/>
        <end position="376"/>
    </location>
</feature>
<dbReference type="Gene3D" id="3.30.750.24">
    <property type="entry name" value="STAS domain"/>
    <property type="match status" value="1"/>
</dbReference>
<organism evidence="7 8">
    <name type="scientific">Cloeon dipterum</name>
    <dbReference type="NCBI Taxonomy" id="197152"/>
    <lineage>
        <taxon>Eukaryota</taxon>
        <taxon>Metazoa</taxon>
        <taxon>Ecdysozoa</taxon>
        <taxon>Arthropoda</taxon>
        <taxon>Hexapoda</taxon>
        <taxon>Insecta</taxon>
        <taxon>Pterygota</taxon>
        <taxon>Palaeoptera</taxon>
        <taxon>Ephemeroptera</taxon>
        <taxon>Pisciforma</taxon>
        <taxon>Baetidae</taxon>
        <taxon>Cloeon</taxon>
    </lineage>
</organism>
<dbReference type="InterPro" id="IPR002645">
    <property type="entry name" value="STAS_dom"/>
</dbReference>
<evidence type="ECO:0000313" key="8">
    <source>
        <dbReference type="Proteomes" id="UP000494165"/>
    </source>
</evidence>
<dbReference type="InterPro" id="IPR011547">
    <property type="entry name" value="SLC26A/SulP_dom"/>
</dbReference>
<dbReference type="Pfam" id="PF00916">
    <property type="entry name" value="Sulfate_transp"/>
    <property type="match status" value="1"/>
</dbReference>
<dbReference type="Proteomes" id="UP000494165">
    <property type="component" value="Unassembled WGS sequence"/>
</dbReference>
<feature type="domain" description="STAS" evidence="6">
    <location>
        <begin position="443"/>
        <end position="600"/>
    </location>
</feature>
<evidence type="ECO:0000259" key="6">
    <source>
        <dbReference type="PROSITE" id="PS50801"/>
    </source>
</evidence>